<evidence type="ECO:0000313" key="5">
    <source>
        <dbReference type="RefSeq" id="XP_033532238.1"/>
    </source>
</evidence>
<protein>
    <submittedName>
        <fullName evidence="3 5">Integral membrane protein TmpA</fullName>
    </submittedName>
</protein>
<evidence type="ECO:0000256" key="2">
    <source>
        <dbReference type="SAM" id="Phobius"/>
    </source>
</evidence>
<feature type="transmembrane region" description="Helical" evidence="2">
    <location>
        <begin position="108"/>
        <end position="127"/>
    </location>
</feature>
<keyword evidence="4" id="KW-1185">Reference proteome</keyword>
<keyword evidence="2" id="KW-0472">Membrane</keyword>
<reference evidence="5" key="2">
    <citation type="submission" date="2020-04" db="EMBL/GenBank/DDBJ databases">
        <authorList>
            <consortium name="NCBI Genome Project"/>
        </authorList>
    </citation>
    <scope>NUCLEOTIDE SEQUENCE</scope>
    <source>
        <strain evidence="5">CBS 781.70</strain>
    </source>
</reference>
<keyword evidence="2" id="KW-1133">Transmembrane helix</keyword>
<feature type="transmembrane region" description="Helical" evidence="2">
    <location>
        <begin position="270"/>
        <end position="288"/>
    </location>
</feature>
<dbReference type="RefSeq" id="XP_033532238.1">
    <property type="nucleotide sequence ID" value="XM_033680783.1"/>
</dbReference>
<dbReference type="InterPro" id="IPR052979">
    <property type="entry name" value="Adenylate-forming_domain"/>
</dbReference>
<dbReference type="Proteomes" id="UP000504638">
    <property type="component" value="Unplaced"/>
</dbReference>
<feature type="transmembrane region" description="Helical" evidence="2">
    <location>
        <begin position="233"/>
        <end position="250"/>
    </location>
</feature>
<name>A0A6G1FXP5_9PEZI</name>
<dbReference type="OrthoDB" id="3142841at2759"/>
<keyword evidence="2" id="KW-0812">Transmembrane</keyword>
<feature type="region of interest" description="Disordered" evidence="1">
    <location>
        <begin position="1"/>
        <end position="29"/>
    </location>
</feature>
<reference evidence="5" key="3">
    <citation type="submission" date="2025-04" db="UniProtKB">
        <authorList>
            <consortium name="RefSeq"/>
        </authorList>
    </citation>
    <scope>IDENTIFICATION</scope>
    <source>
        <strain evidence="5">CBS 781.70</strain>
    </source>
</reference>
<dbReference type="GeneID" id="54421353"/>
<dbReference type="EMBL" id="ML975165">
    <property type="protein sequence ID" value="KAF1810607.1"/>
    <property type="molecule type" value="Genomic_DNA"/>
</dbReference>
<proteinExistence type="predicted"/>
<organism evidence="3">
    <name type="scientific">Eremomyces bilateralis CBS 781.70</name>
    <dbReference type="NCBI Taxonomy" id="1392243"/>
    <lineage>
        <taxon>Eukaryota</taxon>
        <taxon>Fungi</taxon>
        <taxon>Dikarya</taxon>
        <taxon>Ascomycota</taxon>
        <taxon>Pezizomycotina</taxon>
        <taxon>Dothideomycetes</taxon>
        <taxon>Dothideomycetes incertae sedis</taxon>
        <taxon>Eremomycetales</taxon>
        <taxon>Eremomycetaceae</taxon>
        <taxon>Eremomyces</taxon>
    </lineage>
</organism>
<evidence type="ECO:0000256" key="1">
    <source>
        <dbReference type="SAM" id="MobiDB-lite"/>
    </source>
</evidence>
<evidence type="ECO:0000313" key="3">
    <source>
        <dbReference type="EMBL" id="KAF1810607.1"/>
    </source>
</evidence>
<feature type="transmembrane region" description="Helical" evidence="2">
    <location>
        <begin position="163"/>
        <end position="188"/>
    </location>
</feature>
<dbReference type="PANTHER" id="PTHR33927">
    <property type="entry name" value="TRANSMEMBRANE PROTEIN"/>
    <property type="match status" value="1"/>
</dbReference>
<sequence length="496" mass="55240">MEPSDTTSRHAPSPSDTTTIIVTPAPNEPINGGFSAAQFADYEKRLKVASPDAPSTASTVPEKRQSRFVRNIRHTSLNVYRRLFSIVFLLNVVGLIVLLALNKTSAKIDIAHVATAASANILVAITIRQDYVVNFMFRTCWLVPLSAPLRLRRMLAKIYEHGGVHSGAGVAGTVWLILLTVLITINFVDHSMRSIPVLTFSYVLLLLLLTIIVFAYPRFRFMSHNSFEMTHRFAGWTGVALFWVELLLIAHELSTRSHRNMGIELIHQPTFWFLSAITFNILLPWLRLRKWTFRPEVLSNHALRLHYDKTLKPFSGLAISDNPLFEWHPFATFPAVDGAPGGSMIISDAGDWTKSAIMNPQTKYWVKGLPKTGVLSMACIFRNVVVVTTGSGIGPCLSFLTDASRRQPARVLWSTPSPLRTFGQGIVDAVRSADSEAVIIDTRASGRPNMVEITYRMYVESGAEAVFVISNPRLTRKIVYSMESRGVPAFGPVWDS</sequence>
<evidence type="ECO:0000313" key="4">
    <source>
        <dbReference type="Proteomes" id="UP000504638"/>
    </source>
</evidence>
<gene>
    <name evidence="3 5" type="ORF">P152DRAFT_467658</name>
</gene>
<feature type="compositionally biased region" description="Polar residues" evidence="1">
    <location>
        <begin position="1"/>
        <end position="21"/>
    </location>
</feature>
<accession>A0A6G1FXP5</accession>
<feature type="transmembrane region" description="Helical" evidence="2">
    <location>
        <begin position="200"/>
        <end position="221"/>
    </location>
</feature>
<feature type="transmembrane region" description="Helical" evidence="2">
    <location>
        <begin position="83"/>
        <end position="101"/>
    </location>
</feature>
<dbReference type="PANTHER" id="PTHR33927:SF5">
    <property type="entry name" value="ENZYME, PUTATIVE (AFU_ORTHOLOGUE AFUA_8G01222)-RELATED"/>
    <property type="match status" value="1"/>
</dbReference>
<reference evidence="3 5" key="1">
    <citation type="submission" date="2020-01" db="EMBL/GenBank/DDBJ databases">
        <authorList>
            <consortium name="DOE Joint Genome Institute"/>
            <person name="Haridas S."/>
            <person name="Albert R."/>
            <person name="Binder M."/>
            <person name="Bloem J."/>
            <person name="Labutti K."/>
            <person name="Salamov A."/>
            <person name="Andreopoulos B."/>
            <person name="Baker S.E."/>
            <person name="Barry K."/>
            <person name="Bills G."/>
            <person name="Bluhm B.H."/>
            <person name="Cannon C."/>
            <person name="Castanera R."/>
            <person name="Culley D.E."/>
            <person name="Daum C."/>
            <person name="Ezra D."/>
            <person name="Gonzalez J.B."/>
            <person name="Henrissat B."/>
            <person name="Kuo A."/>
            <person name="Liang C."/>
            <person name="Lipzen A."/>
            <person name="Lutzoni F."/>
            <person name="Magnuson J."/>
            <person name="Mondo S."/>
            <person name="Nolan M."/>
            <person name="Ohm R."/>
            <person name="Pangilinan J."/>
            <person name="Park H.-J."/>
            <person name="Ramirez L."/>
            <person name="Alfaro M."/>
            <person name="Sun H."/>
            <person name="Tritt A."/>
            <person name="Yoshinaga Y."/>
            <person name="Zwiers L.-H."/>
            <person name="Turgeon B.G."/>
            <person name="Goodwin S.B."/>
            <person name="Spatafora J.W."/>
            <person name="Crous P.W."/>
            <person name="Grigoriev I.V."/>
        </authorList>
    </citation>
    <scope>NUCLEOTIDE SEQUENCE</scope>
    <source>
        <strain evidence="3 5">CBS 781.70</strain>
    </source>
</reference>
<dbReference type="AlphaFoldDB" id="A0A6G1FXP5"/>